<feature type="compositionally biased region" description="Basic and acidic residues" evidence="1">
    <location>
        <begin position="253"/>
        <end position="269"/>
    </location>
</feature>
<evidence type="ECO:0000256" key="1">
    <source>
        <dbReference type="SAM" id="MobiDB-lite"/>
    </source>
</evidence>
<accession>A0AAU9JVF1</accession>
<protein>
    <submittedName>
        <fullName evidence="2">Uncharacterized protein</fullName>
    </submittedName>
</protein>
<feature type="compositionally biased region" description="Basic and acidic residues" evidence="1">
    <location>
        <begin position="200"/>
        <end position="209"/>
    </location>
</feature>
<feature type="region of interest" description="Disordered" evidence="1">
    <location>
        <begin position="200"/>
        <end position="391"/>
    </location>
</feature>
<comment type="caution">
    <text evidence="2">The sequence shown here is derived from an EMBL/GenBank/DDBJ whole genome shotgun (WGS) entry which is preliminary data.</text>
</comment>
<feature type="compositionally biased region" description="Basic and acidic residues" evidence="1">
    <location>
        <begin position="67"/>
        <end position="76"/>
    </location>
</feature>
<dbReference type="EMBL" id="CAJZBQ010000051">
    <property type="protein sequence ID" value="CAG9330361.1"/>
    <property type="molecule type" value="Genomic_DNA"/>
</dbReference>
<reference evidence="2" key="1">
    <citation type="submission" date="2021-09" db="EMBL/GenBank/DDBJ databases">
        <authorList>
            <consortium name="AG Swart"/>
            <person name="Singh M."/>
            <person name="Singh A."/>
            <person name="Seah K."/>
            <person name="Emmerich C."/>
        </authorList>
    </citation>
    <scope>NUCLEOTIDE SEQUENCE</scope>
    <source>
        <strain evidence="2">ATCC30299</strain>
    </source>
</reference>
<feature type="compositionally biased region" description="Basic and acidic residues" evidence="1">
    <location>
        <begin position="103"/>
        <end position="127"/>
    </location>
</feature>
<feature type="compositionally biased region" description="Basic and acidic residues" evidence="1">
    <location>
        <begin position="298"/>
        <end position="322"/>
    </location>
</feature>
<evidence type="ECO:0000313" key="2">
    <source>
        <dbReference type="EMBL" id="CAG9330361.1"/>
    </source>
</evidence>
<feature type="compositionally biased region" description="Basic and acidic residues" evidence="1">
    <location>
        <begin position="39"/>
        <end position="59"/>
    </location>
</feature>
<keyword evidence="3" id="KW-1185">Reference proteome</keyword>
<proteinExistence type="predicted"/>
<dbReference type="AlphaFoldDB" id="A0AAU9JVF1"/>
<feature type="region of interest" description="Disordered" evidence="1">
    <location>
        <begin position="1"/>
        <end position="174"/>
    </location>
</feature>
<feature type="compositionally biased region" description="Basic and acidic residues" evidence="1">
    <location>
        <begin position="223"/>
        <end position="233"/>
    </location>
</feature>
<feature type="compositionally biased region" description="Basic and acidic residues" evidence="1">
    <location>
        <begin position="1"/>
        <end position="19"/>
    </location>
</feature>
<sequence length="391" mass="44447">MAMERTEQAVRSDEDKWDSGEEEQPEMQVGFVNVVEDENFLRDDAKKSKKEGPAWKVSEDTPTDQPEPSKKEEKKATYNPLKRTTKAPPKIESFPTLSQSVEQVDKKAEKPSAKQEKSEKPAERHDINGSSNIFVALDETPNEKEEGEVEEQKQPSPQKKEKKGKKKWAKQDAKLNINLTAGQREIGVFDKGQKIEYKEEDFRKKKEETNTPIQRNNGMINMDIKKDSFDGRRQQGGPFSGYKRNPENSESIGQRKEGPFGGMKRREGNAEGPGSGFVRNTEGGQGFTRNQETTAFGPRRERDHGEEEKRFTRNPVEEKPKDPMFASGQPQGPKRFQNSKKQEGPKNADGDETKKEEPKAAEVKPPEKKIDVWGDSVVKQKKNAWRRDDAA</sequence>
<dbReference type="Proteomes" id="UP001162131">
    <property type="component" value="Unassembled WGS sequence"/>
</dbReference>
<name>A0AAU9JVF1_9CILI</name>
<feature type="compositionally biased region" description="Basic and acidic residues" evidence="1">
    <location>
        <begin position="340"/>
        <end position="372"/>
    </location>
</feature>
<feature type="compositionally biased region" description="Polar residues" evidence="1">
    <location>
        <begin position="210"/>
        <end position="219"/>
    </location>
</feature>
<organism evidence="2 3">
    <name type="scientific">Blepharisma stoltei</name>
    <dbReference type="NCBI Taxonomy" id="1481888"/>
    <lineage>
        <taxon>Eukaryota</taxon>
        <taxon>Sar</taxon>
        <taxon>Alveolata</taxon>
        <taxon>Ciliophora</taxon>
        <taxon>Postciliodesmatophora</taxon>
        <taxon>Heterotrichea</taxon>
        <taxon>Heterotrichida</taxon>
        <taxon>Blepharismidae</taxon>
        <taxon>Blepharisma</taxon>
    </lineage>
</organism>
<gene>
    <name evidence="2" type="ORF">BSTOLATCC_MIC50954</name>
</gene>
<evidence type="ECO:0000313" key="3">
    <source>
        <dbReference type="Proteomes" id="UP001162131"/>
    </source>
</evidence>